<sequence length="214" mass="22774">MSLVAFLQSVPPLAVYLVIGALVMVESLGVPVPGETALITGAVMSTQPDLRVSSLWVFVAAFSGAVVGDSIGYGVGRRYGHSLLGRLEKRFPHHVSRDRIAYAQYLFDRYGMGTVFLGRFIAVLRILAGPLAGMMRMSYPRFLLANPSGAACWAGLITLVIHLLGTVAGKWFSGAAWVLLAVVLVIGAIAGKLGAGAFQRHVDSYVREQAAIAD</sequence>
<feature type="transmembrane region" description="Helical" evidence="7">
    <location>
        <begin position="142"/>
        <end position="165"/>
    </location>
</feature>
<reference evidence="9 10" key="1">
    <citation type="submission" date="2016-06" db="EMBL/GenBank/DDBJ databases">
        <authorList>
            <person name="Olsen C.W."/>
            <person name="Carey S."/>
            <person name="Hinshaw L."/>
            <person name="Karasin A.I."/>
        </authorList>
    </citation>
    <scope>NUCLEOTIDE SEQUENCE [LARGE SCALE GENOMIC DNA]</scope>
    <source>
        <strain evidence="9 10">LZ-22</strain>
    </source>
</reference>
<dbReference type="RefSeq" id="WP_092612599.1">
    <property type="nucleotide sequence ID" value="NZ_FMYF01000011.1"/>
</dbReference>
<dbReference type="PANTHER" id="PTHR30353">
    <property type="entry name" value="INNER MEMBRANE PROTEIN DEDA-RELATED"/>
    <property type="match status" value="1"/>
</dbReference>
<gene>
    <name evidence="9" type="ORF">GA0111570_11110</name>
</gene>
<comment type="similarity">
    <text evidence="2 7">Belongs to the DedA family.</text>
</comment>
<protein>
    <submittedName>
        <fullName evidence="9">Membrane protein DedA, SNARE-associated domain</fullName>
    </submittedName>
</protein>
<dbReference type="EMBL" id="FMYF01000011">
    <property type="protein sequence ID" value="SDB94445.1"/>
    <property type="molecule type" value="Genomic_DNA"/>
</dbReference>
<evidence type="ECO:0000256" key="4">
    <source>
        <dbReference type="ARBA" id="ARBA00022692"/>
    </source>
</evidence>
<keyword evidence="4 7" id="KW-0812">Transmembrane</keyword>
<dbReference type="AlphaFoldDB" id="A0A1G6HKJ9"/>
<evidence type="ECO:0000256" key="3">
    <source>
        <dbReference type="ARBA" id="ARBA00022475"/>
    </source>
</evidence>
<comment type="subcellular location">
    <subcellularLocation>
        <location evidence="1 7">Cell membrane</location>
        <topology evidence="1 7">Multi-pass membrane protein</topology>
    </subcellularLocation>
</comment>
<evidence type="ECO:0000256" key="1">
    <source>
        <dbReference type="ARBA" id="ARBA00004651"/>
    </source>
</evidence>
<evidence type="ECO:0000313" key="9">
    <source>
        <dbReference type="EMBL" id="SDB94445.1"/>
    </source>
</evidence>
<dbReference type="GO" id="GO:0005886">
    <property type="term" value="C:plasma membrane"/>
    <property type="evidence" value="ECO:0007669"/>
    <property type="project" value="UniProtKB-SubCell"/>
</dbReference>
<accession>A0A1G6HKJ9</accession>
<dbReference type="InterPro" id="IPR032816">
    <property type="entry name" value="VTT_dom"/>
</dbReference>
<feature type="transmembrane region" description="Helical" evidence="7">
    <location>
        <begin position="116"/>
        <end position="135"/>
    </location>
</feature>
<dbReference type="STRING" id="1577474.GA0111570_11110"/>
<evidence type="ECO:0000313" key="10">
    <source>
        <dbReference type="Proteomes" id="UP000199086"/>
    </source>
</evidence>
<dbReference type="PANTHER" id="PTHR30353:SF15">
    <property type="entry name" value="INNER MEMBRANE PROTEIN YABI"/>
    <property type="match status" value="1"/>
</dbReference>
<evidence type="ECO:0000256" key="6">
    <source>
        <dbReference type="ARBA" id="ARBA00023136"/>
    </source>
</evidence>
<keyword evidence="3 7" id="KW-1003">Cell membrane</keyword>
<keyword evidence="6 7" id="KW-0472">Membrane</keyword>
<dbReference type="OrthoDB" id="162303at2"/>
<keyword evidence="5 7" id="KW-1133">Transmembrane helix</keyword>
<organism evidence="9 10">
    <name type="scientific">Raineyella antarctica</name>
    <dbReference type="NCBI Taxonomy" id="1577474"/>
    <lineage>
        <taxon>Bacteria</taxon>
        <taxon>Bacillati</taxon>
        <taxon>Actinomycetota</taxon>
        <taxon>Actinomycetes</taxon>
        <taxon>Propionibacteriales</taxon>
        <taxon>Propionibacteriaceae</taxon>
        <taxon>Raineyella</taxon>
    </lineage>
</organism>
<feature type="transmembrane region" description="Helical" evidence="7">
    <location>
        <begin position="55"/>
        <end position="75"/>
    </location>
</feature>
<feature type="transmembrane region" description="Helical" evidence="7">
    <location>
        <begin position="171"/>
        <end position="191"/>
    </location>
</feature>
<name>A0A1G6HKJ9_9ACTN</name>
<evidence type="ECO:0000256" key="7">
    <source>
        <dbReference type="RuleBase" id="RU367016"/>
    </source>
</evidence>
<dbReference type="InterPro" id="IPR032818">
    <property type="entry name" value="DedA-like"/>
</dbReference>
<dbReference type="Proteomes" id="UP000199086">
    <property type="component" value="Unassembled WGS sequence"/>
</dbReference>
<evidence type="ECO:0000259" key="8">
    <source>
        <dbReference type="Pfam" id="PF09335"/>
    </source>
</evidence>
<keyword evidence="10" id="KW-1185">Reference proteome</keyword>
<feature type="domain" description="VTT" evidence="8">
    <location>
        <begin position="32"/>
        <end position="162"/>
    </location>
</feature>
<feature type="transmembrane region" description="Helical" evidence="7">
    <location>
        <begin position="13"/>
        <end position="34"/>
    </location>
</feature>
<proteinExistence type="inferred from homology"/>
<dbReference type="Pfam" id="PF09335">
    <property type="entry name" value="VTT_dom"/>
    <property type="match status" value="1"/>
</dbReference>
<evidence type="ECO:0000256" key="2">
    <source>
        <dbReference type="ARBA" id="ARBA00010792"/>
    </source>
</evidence>
<evidence type="ECO:0000256" key="5">
    <source>
        <dbReference type="ARBA" id="ARBA00022989"/>
    </source>
</evidence>